<name>A0A9X4XMW7_9BRAD</name>
<dbReference type="Pfam" id="PF06411">
    <property type="entry name" value="HdeA"/>
    <property type="match status" value="1"/>
</dbReference>
<dbReference type="AlphaFoldDB" id="A0A9X4XMW7"/>
<evidence type="ECO:0000313" key="1">
    <source>
        <dbReference type="EMBL" id="MTW18072.1"/>
    </source>
</evidence>
<comment type="caution">
    <text evidence="1">The sequence shown here is derived from an EMBL/GenBank/DDBJ whole genome shotgun (WGS) entry which is preliminary data.</text>
</comment>
<dbReference type="InterPro" id="IPR010486">
    <property type="entry name" value="HNS-dep_expression_A/B"/>
</dbReference>
<evidence type="ECO:0000313" key="2">
    <source>
        <dbReference type="Proteomes" id="UP000438991"/>
    </source>
</evidence>
<reference evidence="1 2" key="1">
    <citation type="submission" date="2019-11" db="EMBL/GenBank/DDBJ databases">
        <title>Whole-genome sequence of Rhodoplanes serenus DSM 18633, type strain.</title>
        <authorList>
            <person name="Kyndt J.A."/>
            <person name="Meyer T.E."/>
        </authorList>
    </citation>
    <scope>NUCLEOTIDE SEQUENCE [LARGE SCALE GENOMIC DNA]</scope>
    <source>
        <strain evidence="1 2">DSM 18633</strain>
    </source>
</reference>
<organism evidence="1 2">
    <name type="scientific">Rhodoplanes serenus</name>
    <dbReference type="NCBI Taxonomy" id="200615"/>
    <lineage>
        <taxon>Bacteria</taxon>
        <taxon>Pseudomonadati</taxon>
        <taxon>Pseudomonadota</taxon>
        <taxon>Alphaproteobacteria</taxon>
        <taxon>Hyphomicrobiales</taxon>
        <taxon>Nitrobacteraceae</taxon>
        <taxon>Rhodoplanes</taxon>
    </lineage>
</organism>
<sequence length="142" mass="15654">MRGEPVRRRRAHLDFVRCGGRGVHATWRRRDSLALPRKDRPMRTPGAPVAALLLAATLTAATPLPAAAQSLDLSTITCKDFFEGSKDRLDFVIAWMLGYYTDEDDPPVLDFGKLKEKAEKLGAYCATNPTHGLITAADKVMD</sequence>
<proteinExistence type="predicted"/>
<gene>
    <name evidence="1" type="ORF">GJ689_17880</name>
</gene>
<dbReference type="Proteomes" id="UP000438991">
    <property type="component" value="Unassembled WGS sequence"/>
</dbReference>
<evidence type="ECO:0008006" key="3">
    <source>
        <dbReference type="Google" id="ProtNLM"/>
    </source>
</evidence>
<dbReference type="EMBL" id="WNKV01000014">
    <property type="protein sequence ID" value="MTW18072.1"/>
    <property type="molecule type" value="Genomic_DNA"/>
</dbReference>
<dbReference type="OrthoDB" id="8239644at2"/>
<accession>A0A9X4XMW7</accession>
<protein>
    <recommendedName>
        <fullName evidence="3">HdeA/HdeB family protein</fullName>
    </recommendedName>
</protein>